<evidence type="ECO:0000313" key="2">
    <source>
        <dbReference type="EMBL" id="KAF9122882.1"/>
    </source>
</evidence>
<dbReference type="Proteomes" id="UP000748756">
    <property type="component" value="Unassembled WGS sequence"/>
</dbReference>
<evidence type="ECO:0000256" key="1">
    <source>
        <dbReference type="SAM" id="MobiDB-lite"/>
    </source>
</evidence>
<protein>
    <submittedName>
        <fullName evidence="2">Uncharacterized protein</fullName>
    </submittedName>
</protein>
<feature type="compositionally biased region" description="Acidic residues" evidence="1">
    <location>
        <begin position="1"/>
        <end position="10"/>
    </location>
</feature>
<organism evidence="2 3">
    <name type="scientific">Linnemannia schmuckeri</name>
    <dbReference type="NCBI Taxonomy" id="64567"/>
    <lineage>
        <taxon>Eukaryota</taxon>
        <taxon>Fungi</taxon>
        <taxon>Fungi incertae sedis</taxon>
        <taxon>Mucoromycota</taxon>
        <taxon>Mortierellomycotina</taxon>
        <taxon>Mortierellomycetes</taxon>
        <taxon>Mortierellales</taxon>
        <taxon>Mortierellaceae</taxon>
        <taxon>Linnemannia</taxon>
    </lineage>
</organism>
<feature type="compositionally biased region" description="Low complexity" evidence="1">
    <location>
        <begin position="11"/>
        <end position="23"/>
    </location>
</feature>
<accession>A0A9P5UWR9</accession>
<comment type="caution">
    <text evidence="2">The sequence shown here is derived from an EMBL/GenBank/DDBJ whole genome shotgun (WGS) entry which is preliminary data.</text>
</comment>
<feature type="region of interest" description="Disordered" evidence="1">
    <location>
        <begin position="1"/>
        <end position="46"/>
    </location>
</feature>
<dbReference type="OrthoDB" id="2423977at2759"/>
<dbReference type="AlphaFoldDB" id="A0A9P5UWR9"/>
<gene>
    <name evidence="2" type="ORF">BG015_005452</name>
</gene>
<keyword evidence="3" id="KW-1185">Reference proteome</keyword>
<feature type="non-terminal residue" evidence="2">
    <location>
        <position position="659"/>
    </location>
</feature>
<dbReference type="EMBL" id="JAAAUQ010002522">
    <property type="protein sequence ID" value="KAF9122882.1"/>
    <property type="molecule type" value="Genomic_DNA"/>
</dbReference>
<sequence>DCDEGGDDNDSSGNVDFGDSLEGGSHEGGEETFTSIQPPTLLSPKRQRPTWTWDWDLLKLATLSLNGEFAYRFQFRVLAGIPNLVYFSVDTNSWSGQHTRAVCLADLFFLTPKPGISWDDINGEGGGNEGEHGEVDPEELVPGKEAIIQEMNDLDQQEYIHLSHIKDFSLSGPWTFLGNGNGDGDSEEACQSPLRLLSTLFQKMIPNVVDLNMVGSQGSVSRAGQRRQGIYVDSSSEIDGTEIDGLIGEAGLEMVPESLEHSRLECLVAIIRILGQLHGLSSVATMLRVNKHVCSVTLPILYGGNVPVAVLSGCYPKDSPNFKRRQKLITTLLLGVPETHITDLLRVTFFQASVDGQEKYPVPYASYHSFATAISLHSCSDAYDGDFHQVDEFRQADDFNRLYLLRKYGPPPQRLVDFVKKHGLRDRYVTEAPLARLLREKPGETFVKALDRELRRDLTWALCSNLERLRFLTIPISDIDRFLPLVDRLKALSSVKFELDRRLFDPYVDLKELTPEQRTVLDHQRDERKQHLDKMVLFVQGLRQHHGNALQAALCYGEYPFHNEKCPEEYQVQLTRLLPPLPDPQNLGEENWGHFATKVKETNLSSVKYIMPPMSQPGALSLPRLLEQFPFLHRCRSFERIHLTSLSDDVFQWAVDERR</sequence>
<feature type="non-terminal residue" evidence="2">
    <location>
        <position position="1"/>
    </location>
</feature>
<reference evidence="2" key="1">
    <citation type="journal article" date="2020" name="Fungal Divers.">
        <title>Resolving the Mortierellaceae phylogeny through synthesis of multi-gene phylogenetics and phylogenomics.</title>
        <authorList>
            <person name="Vandepol N."/>
            <person name="Liber J."/>
            <person name="Desiro A."/>
            <person name="Na H."/>
            <person name="Kennedy M."/>
            <person name="Barry K."/>
            <person name="Grigoriev I.V."/>
            <person name="Miller A.N."/>
            <person name="O'Donnell K."/>
            <person name="Stajich J.E."/>
            <person name="Bonito G."/>
        </authorList>
    </citation>
    <scope>NUCLEOTIDE SEQUENCE</scope>
    <source>
        <strain evidence="2">NRRL 6426</strain>
    </source>
</reference>
<evidence type="ECO:0000313" key="3">
    <source>
        <dbReference type="Proteomes" id="UP000748756"/>
    </source>
</evidence>
<proteinExistence type="predicted"/>
<name>A0A9P5UWR9_9FUNG</name>